<dbReference type="Proteomes" id="UP000499080">
    <property type="component" value="Unassembled WGS sequence"/>
</dbReference>
<evidence type="ECO:0000313" key="1">
    <source>
        <dbReference type="EMBL" id="GBM76018.1"/>
    </source>
</evidence>
<gene>
    <name evidence="1" type="ORF">AVEN_68965_1</name>
</gene>
<proteinExistence type="predicted"/>
<protein>
    <submittedName>
        <fullName evidence="1">Uncharacterized protein</fullName>
    </submittedName>
</protein>
<accession>A0A4Y2IEC4</accession>
<dbReference type="EMBL" id="BGPR01002593">
    <property type="protein sequence ID" value="GBM76018.1"/>
    <property type="molecule type" value="Genomic_DNA"/>
</dbReference>
<dbReference type="AlphaFoldDB" id="A0A4Y2IEC4"/>
<organism evidence="1 2">
    <name type="scientific">Araneus ventricosus</name>
    <name type="common">Orbweaver spider</name>
    <name type="synonym">Epeira ventricosa</name>
    <dbReference type="NCBI Taxonomy" id="182803"/>
    <lineage>
        <taxon>Eukaryota</taxon>
        <taxon>Metazoa</taxon>
        <taxon>Ecdysozoa</taxon>
        <taxon>Arthropoda</taxon>
        <taxon>Chelicerata</taxon>
        <taxon>Arachnida</taxon>
        <taxon>Araneae</taxon>
        <taxon>Araneomorphae</taxon>
        <taxon>Entelegynae</taxon>
        <taxon>Araneoidea</taxon>
        <taxon>Araneidae</taxon>
        <taxon>Araneus</taxon>
    </lineage>
</organism>
<name>A0A4Y2IEC4_ARAVE</name>
<reference evidence="1 2" key="1">
    <citation type="journal article" date="2019" name="Sci. Rep.">
        <title>Orb-weaving spider Araneus ventricosus genome elucidates the spidroin gene catalogue.</title>
        <authorList>
            <person name="Kono N."/>
            <person name="Nakamura H."/>
            <person name="Ohtoshi R."/>
            <person name="Moran D.A.P."/>
            <person name="Shinohara A."/>
            <person name="Yoshida Y."/>
            <person name="Fujiwara M."/>
            <person name="Mori M."/>
            <person name="Tomita M."/>
            <person name="Arakawa K."/>
        </authorList>
    </citation>
    <scope>NUCLEOTIDE SEQUENCE [LARGE SCALE GENOMIC DNA]</scope>
</reference>
<comment type="caution">
    <text evidence="1">The sequence shown here is derived from an EMBL/GenBank/DDBJ whole genome shotgun (WGS) entry which is preliminary data.</text>
</comment>
<keyword evidence="2" id="KW-1185">Reference proteome</keyword>
<sequence length="119" mass="13589">MSRRCNDAVSGIVQCCTYFSTAAEVNVDESEPIEISWKRFMFGEENCIFRNPVGRSQVHSWFNCKDLVTSITLILKVLPLLHLYISQGSFDKSFGKRGRVVHALQRLLPVGQLPRFLHC</sequence>
<evidence type="ECO:0000313" key="2">
    <source>
        <dbReference type="Proteomes" id="UP000499080"/>
    </source>
</evidence>